<name>A0A9D4GNY6_DREPO</name>
<keyword evidence="1" id="KW-0472">Membrane</keyword>
<evidence type="ECO:0000313" key="3">
    <source>
        <dbReference type="Proteomes" id="UP000828390"/>
    </source>
</evidence>
<evidence type="ECO:0000313" key="2">
    <source>
        <dbReference type="EMBL" id="KAH3819043.1"/>
    </source>
</evidence>
<organism evidence="2 3">
    <name type="scientific">Dreissena polymorpha</name>
    <name type="common">Zebra mussel</name>
    <name type="synonym">Mytilus polymorpha</name>
    <dbReference type="NCBI Taxonomy" id="45954"/>
    <lineage>
        <taxon>Eukaryota</taxon>
        <taxon>Metazoa</taxon>
        <taxon>Spiralia</taxon>
        <taxon>Lophotrochozoa</taxon>
        <taxon>Mollusca</taxon>
        <taxon>Bivalvia</taxon>
        <taxon>Autobranchia</taxon>
        <taxon>Heteroconchia</taxon>
        <taxon>Euheterodonta</taxon>
        <taxon>Imparidentia</taxon>
        <taxon>Neoheterodontei</taxon>
        <taxon>Myida</taxon>
        <taxon>Dreissenoidea</taxon>
        <taxon>Dreissenidae</taxon>
        <taxon>Dreissena</taxon>
    </lineage>
</organism>
<gene>
    <name evidence="2" type="ORF">DPMN_120773</name>
</gene>
<feature type="transmembrane region" description="Helical" evidence="1">
    <location>
        <begin position="7"/>
        <end position="28"/>
    </location>
</feature>
<dbReference type="AlphaFoldDB" id="A0A9D4GNY6"/>
<sequence length="226" mass="24386">MAFNLRWMLVVLVGTCVISVVLLSVGVFTDACNVLSVPIYGGKLHLEVGLWSVNTCLEAPAMGLQIICSKTSWDSITTMMKLTSTSVDDLPNVTHYLHLHLLEVQVLAILGWIAGVLGLLMVCTILKVAKRPVGIAALILLGISVLLVIAALIVKVIYNDKSNTAIAQIYEKKDKTVTLDTSFPWSVLLVGLGAFCNLVAVGILTQNICTRPNEPEEVITSTNENL</sequence>
<reference evidence="2" key="1">
    <citation type="journal article" date="2019" name="bioRxiv">
        <title>The Genome of the Zebra Mussel, Dreissena polymorpha: A Resource for Invasive Species Research.</title>
        <authorList>
            <person name="McCartney M.A."/>
            <person name="Auch B."/>
            <person name="Kono T."/>
            <person name="Mallez S."/>
            <person name="Zhang Y."/>
            <person name="Obille A."/>
            <person name="Becker A."/>
            <person name="Abrahante J.E."/>
            <person name="Garbe J."/>
            <person name="Badalamenti J.P."/>
            <person name="Herman A."/>
            <person name="Mangelson H."/>
            <person name="Liachko I."/>
            <person name="Sullivan S."/>
            <person name="Sone E.D."/>
            <person name="Koren S."/>
            <person name="Silverstein K.A.T."/>
            <person name="Beckman K.B."/>
            <person name="Gohl D.M."/>
        </authorList>
    </citation>
    <scope>NUCLEOTIDE SEQUENCE</scope>
    <source>
        <strain evidence="2">Duluth1</strain>
        <tissue evidence="2">Whole animal</tissue>
    </source>
</reference>
<feature type="transmembrane region" description="Helical" evidence="1">
    <location>
        <begin position="133"/>
        <end position="154"/>
    </location>
</feature>
<comment type="caution">
    <text evidence="2">The sequence shown here is derived from an EMBL/GenBank/DDBJ whole genome shotgun (WGS) entry which is preliminary data.</text>
</comment>
<feature type="transmembrane region" description="Helical" evidence="1">
    <location>
        <begin position="106"/>
        <end position="126"/>
    </location>
</feature>
<feature type="transmembrane region" description="Helical" evidence="1">
    <location>
        <begin position="183"/>
        <end position="204"/>
    </location>
</feature>
<protein>
    <submittedName>
        <fullName evidence="2">Uncharacterized protein</fullName>
    </submittedName>
</protein>
<keyword evidence="1" id="KW-0812">Transmembrane</keyword>
<accession>A0A9D4GNY6</accession>
<dbReference type="Gene3D" id="1.20.140.150">
    <property type="match status" value="1"/>
</dbReference>
<proteinExistence type="predicted"/>
<evidence type="ECO:0000256" key="1">
    <source>
        <dbReference type="SAM" id="Phobius"/>
    </source>
</evidence>
<keyword evidence="3" id="KW-1185">Reference proteome</keyword>
<dbReference type="EMBL" id="JAIWYP010000005">
    <property type="protein sequence ID" value="KAH3819043.1"/>
    <property type="molecule type" value="Genomic_DNA"/>
</dbReference>
<keyword evidence="1" id="KW-1133">Transmembrane helix</keyword>
<dbReference type="Proteomes" id="UP000828390">
    <property type="component" value="Unassembled WGS sequence"/>
</dbReference>
<reference evidence="2" key="2">
    <citation type="submission" date="2020-11" db="EMBL/GenBank/DDBJ databases">
        <authorList>
            <person name="McCartney M.A."/>
            <person name="Auch B."/>
            <person name="Kono T."/>
            <person name="Mallez S."/>
            <person name="Becker A."/>
            <person name="Gohl D.M."/>
            <person name="Silverstein K.A.T."/>
            <person name="Koren S."/>
            <person name="Bechman K.B."/>
            <person name="Herman A."/>
            <person name="Abrahante J.E."/>
            <person name="Garbe J."/>
        </authorList>
    </citation>
    <scope>NUCLEOTIDE SEQUENCE</scope>
    <source>
        <strain evidence="2">Duluth1</strain>
        <tissue evidence="2">Whole animal</tissue>
    </source>
</reference>